<protein>
    <submittedName>
        <fullName evidence="2">ATP-binding protein</fullName>
    </submittedName>
</protein>
<dbReference type="InterPro" id="IPR027417">
    <property type="entry name" value="P-loop_NTPase"/>
</dbReference>
<dbReference type="AlphaFoldDB" id="A0A942Z849"/>
<sequence length="618" mass="70464">MKVVGLTTQQEVFVGSKDRPFRINEFLIIQDNKQGELMGEVVETSSYNRYIPLNINDGMIDSSVIESLNAIGYNIDDETIHIGKIRLLNEAQYPAETASDVRSPKFYEVKDIMVKTRPDDGLVMGIIKSTDEMVHDMDEDLIDISPIFDDGGIRKQNEIPFIFDIKSMHQYPHIGIFGGSGSGKSFGMRVLLEEVMKLKVPAVVLDPHYEMDFSTIAEYLSPDERVDFSGRFRCLQIGHDVGVKFKDLNTSDLKNLLDASGKLSDAMSNAVDVLHKRSDSYQSFHDRLKMLSEAQDLGSIQKLDKQITSADSNQERERWLMCKELFENFDKTCPSSSVKGIIWRLTRLYNDGVFSNDINAIYEGLNMGKLMVIQGNVRLLQVFSTYLLNNIYHKRRNYKDAQYKNTIADYFPPFIISTDEAHNFAPKGYDSPSKSILKEISQEGRKYGVFLLLATQRPTLLDETITAQLNTKLVFRTVRSSDIQTIKEETDLTGEEAKRLPYLKSGDAFISSAIMGRTFAIRVRAAKTTSPHTLNPFDELKERRQEDTGKMVELIKDKLPITEMNIYDIVKEIEEDSDHETIFDVDGLRSHLDNLVNEEIITKRKTAFTTSYEEIKDK</sequence>
<dbReference type="Pfam" id="PF01935">
    <property type="entry name" value="DUF87"/>
    <property type="match status" value="1"/>
</dbReference>
<dbReference type="EMBL" id="WSFT01000024">
    <property type="protein sequence ID" value="MBS4537923.1"/>
    <property type="molecule type" value="Genomic_DNA"/>
</dbReference>
<evidence type="ECO:0000313" key="2">
    <source>
        <dbReference type="EMBL" id="MBS4537923.1"/>
    </source>
</evidence>
<keyword evidence="3" id="KW-1185">Reference proteome</keyword>
<name>A0A942Z849_9FIRM</name>
<feature type="domain" description="Helicase HerA central" evidence="1">
    <location>
        <begin position="155"/>
        <end position="345"/>
    </location>
</feature>
<dbReference type="InterPro" id="IPR008571">
    <property type="entry name" value="HerA-like"/>
</dbReference>
<evidence type="ECO:0000313" key="3">
    <source>
        <dbReference type="Proteomes" id="UP000724672"/>
    </source>
</evidence>
<dbReference type="PANTHER" id="PTHR42957:SF1">
    <property type="entry name" value="HELICASE MJ1565-RELATED"/>
    <property type="match status" value="1"/>
</dbReference>
<dbReference type="Proteomes" id="UP000724672">
    <property type="component" value="Unassembled WGS sequence"/>
</dbReference>
<dbReference type="PANTHER" id="PTHR42957">
    <property type="entry name" value="HELICASE MJ1565-RELATED"/>
    <property type="match status" value="1"/>
</dbReference>
<dbReference type="InterPro" id="IPR002789">
    <property type="entry name" value="HerA_central"/>
</dbReference>
<gene>
    <name evidence="2" type="ORF">GOQ27_05585</name>
</gene>
<evidence type="ECO:0000259" key="1">
    <source>
        <dbReference type="Pfam" id="PF01935"/>
    </source>
</evidence>
<dbReference type="GO" id="GO:0005524">
    <property type="term" value="F:ATP binding"/>
    <property type="evidence" value="ECO:0007669"/>
    <property type="project" value="UniProtKB-KW"/>
</dbReference>
<dbReference type="RefSeq" id="WP_203365852.1">
    <property type="nucleotide sequence ID" value="NZ_WSFT01000024.1"/>
</dbReference>
<keyword evidence="2" id="KW-0547">Nucleotide-binding</keyword>
<dbReference type="SUPFAM" id="SSF52540">
    <property type="entry name" value="P-loop containing nucleoside triphosphate hydrolases"/>
    <property type="match status" value="1"/>
</dbReference>
<keyword evidence="2" id="KW-0067">ATP-binding</keyword>
<reference evidence="2" key="1">
    <citation type="submission" date="2019-12" db="EMBL/GenBank/DDBJ databases">
        <title>Clostridiaceae gen. nov. sp. nov., isolated from sediment in Xinjiang, China.</title>
        <authorList>
            <person name="Zhang R."/>
        </authorList>
    </citation>
    <scope>NUCLEOTIDE SEQUENCE</scope>
    <source>
        <strain evidence="2">D2Q-11</strain>
    </source>
</reference>
<proteinExistence type="predicted"/>
<accession>A0A942Z849</accession>
<comment type="caution">
    <text evidence="2">The sequence shown here is derived from an EMBL/GenBank/DDBJ whole genome shotgun (WGS) entry which is preliminary data.</text>
</comment>
<organism evidence="2 3">
    <name type="scientific">Anaeromonas frigoriresistens</name>
    <dbReference type="NCBI Taxonomy" id="2683708"/>
    <lineage>
        <taxon>Bacteria</taxon>
        <taxon>Bacillati</taxon>
        <taxon>Bacillota</taxon>
        <taxon>Tissierellia</taxon>
        <taxon>Tissierellales</taxon>
        <taxon>Thermohalobacteraceae</taxon>
        <taxon>Anaeromonas</taxon>
    </lineage>
</organism>
<dbReference type="Gene3D" id="3.40.50.300">
    <property type="entry name" value="P-loop containing nucleotide triphosphate hydrolases"/>
    <property type="match status" value="2"/>
</dbReference>